<reference evidence="2" key="2">
    <citation type="submission" date="2021-02" db="EMBL/GenBank/DDBJ databases">
        <authorList>
            <person name="Kimball J.A."/>
            <person name="Haas M.W."/>
            <person name="Macchietto M."/>
            <person name="Kono T."/>
            <person name="Duquette J."/>
            <person name="Shao M."/>
        </authorList>
    </citation>
    <scope>NUCLEOTIDE SEQUENCE</scope>
    <source>
        <tissue evidence="2">Fresh leaf tissue</tissue>
    </source>
</reference>
<keyword evidence="3" id="KW-1185">Reference proteome</keyword>
<sequence length="83" mass="8898">MSGGAATLRRERTETRERAFTEAKRVVDSGGIQRREAWEAVSLGIGSMCVRSSNLGVTSNDGRRGSLQRWKGEAASLGTRSGA</sequence>
<feature type="region of interest" description="Disordered" evidence="1">
    <location>
        <begin position="56"/>
        <end position="83"/>
    </location>
</feature>
<dbReference type="AlphaFoldDB" id="A0A8J5TEX9"/>
<reference evidence="2" key="1">
    <citation type="journal article" date="2021" name="bioRxiv">
        <title>Whole Genome Assembly and Annotation of Northern Wild Rice, Zizania palustris L., Supports a Whole Genome Duplication in the Zizania Genus.</title>
        <authorList>
            <person name="Haas M."/>
            <person name="Kono T."/>
            <person name="Macchietto M."/>
            <person name="Millas R."/>
            <person name="McGilp L."/>
            <person name="Shao M."/>
            <person name="Duquette J."/>
            <person name="Hirsch C.N."/>
            <person name="Kimball J."/>
        </authorList>
    </citation>
    <scope>NUCLEOTIDE SEQUENCE</scope>
    <source>
        <tissue evidence="2">Fresh leaf tissue</tissue>
    </source>
</reference>
<gene>
    <name evidence="2" type="ORF">GUJ93_ZPchr0007g5209</name>
</gene>
<accession>A0A8J5TEX9</accession>
<evidence type="ECO:0000313" key="3">
    <source>
        <dbReference type="Proteomes" id="UP000729402"/>
    </source>
</evidence>
<protein>
    <submittedName>
        <fullName evidence="2">Uncharacterized protein</fullName>
    </submittedName>
</protein>
<evidence type="ECO:0000256" key="1">
    <source>
        <dbReference type="SAM" id="MobiDB-lite"/>
    </source>
</evidence>
<name>A0A8J5TEX9_ZIZPA</name>
<organism evidence="2 3">
    <name type="scientific">Zizania palustris</name>
    <name type="common">Northern wild rice</name>
    <dbReference type="NCBI Taxonomy" id="103762"/>
    <lineage>
        <taxon>Eukaryota</taxon>
        <taxon>Viridiplantae</taxon>
        <taxon>Streptophyta</taxon>
        <taxon>Embryophyta</taxon>
        <taxon>Tracheophyta</taxon>
        <taxon>Spermatophyta</taxon>
        <taxon>Magnoliopsida</taxon>
        <taxon>Liliopsida</taxon>
        <taxon>Poales</taxon>
        <taxon>Poaceae</taxon>
        <taxon>BOP clade</taxon>
        <taxon>Oryzoideae</taxon>
        <taxon>Oryzeae</taxon>
        <taxon>Zizaniinae</taxon>
        <taxon>Zizania</taxon>
    </lineage>
</organism>
<evidence type="ECO:0000313" key="2">
    <source>
        <dbReference type="EMBL" id="KAG8081143.1"/>
    </source>
</evidence>
<proteinExistence type="predicted"/>
<dbReference type="EMBL" id="JAAALK010000282">
    <property type="protein sequence ID" value="KAG8081143.1"/>
    <property type="molecule type" value="Genomic_DNA"/>
</dbReference>
<dbReference type="Proteomes" id="UP000729402">
    <property type="component" value="Unassembled WGS sequence"/>
</dbReference>
<comment type="caution">
    <text evidence="2">The sequence shown here is derived from an EMBL/GenBank/DDBJ whole genome shotgun (WGS) entry which is preliminary data.</text>
</comment>